<dbReference type="Gene3D" id="2.60.40.2970">
    <property type="match status" value="1"/>
</dbReference>
<dbReference type="Proteomes" id="UP000799536">
    <property type="component" value="Unassembled WGS sequence"/>
</dbReference>
<name>A0A9P4MVC7_9PLEO</name>
<dbReference type="EMBL" id="ML993994">
    <property type="protein sequence ID" value="KAF2201023.1"/>
    <property type="molecule type" value="Genomic_DNA"/>
</dbReference>
<dbReference type="AlphaFoldDB" id="A0A9P4MVC7"/>
<sequence length="200" mass="21905">MPSRAVLATALTVTILGSLFYLSSSSTSTFSPERLAHNMASREYDASLPLSFTLSQISKSSPPSLLITLKNSSPDKTYTILKWDTPLDPAALHSGIFRITNQATNKELDIPRLMLNRKLPPSKEDLEEIAPGTEHSVEVVLDKPWMPTEAAKYKVWVKGTFKGVREGSLAEVQDEVLEKAGGEGWQTGIFNSGSLVLEVE</sequence>
<protein>
    <submittedName>
        <fullName evidence="1">Uncharacterized protein</fullName>
    </submittedName>
</protein>
<organism evidence="1 2">
    <name type="scientific">Delitschia confertaspora ATCC 74209</name>
    <dbReference type="NCBI Taxonomy" id="1513339"/>
    <lineage>
        <taxon>Eukaryota</taxon>
        <taxon>Fungi</taxon>
        <taxon>Dikarya</taxon>
        <taxon>Ascomycota</taxon>
        <taxon>Pezizomycotina</taxon>
        <taxon>Dothideomycetes</taxon>
        <taxon>Pleosporomycetidae</taxon>
        <taxon>Pleosporales</taxon>
        <taxon>Delitschiaceae</taxon>
        <taxon>Delitschia</taxon>
    </lineage>
</organism>
<gene>
    <name evidence="1" type="ORF">GQ43DRAFT_481069</name>
</gene>
<accession>A0A9P4MVC7</accession>
<comment type="caution">
    <text evidence="1">The sequence shown here is derived from an EMBL/GenBank/DDBJ whole genome shotgun (WGS) entry which is preliminary data.</text>
</comment>
<keyword evidence="2" id="KW-1185">Reference proteome</keyword>
<evidence type="ECO:0000313" key="2">
    <source>
        <dbReference type="Proteomes" id="UP000799536"/>
    </source>
</evidence>
<evidence type="ECO:0000313" key="1">
    <source>
        <dbReference type="EMBL" id="KAF2201023.1"/>
    </source>
</evidence>
<proteinExistence type="predicted"/>
<dbReference type="OrthoDB" id="4664297at2759"/>
<reference evidence="1" key="1">
    <citation type="journal article" date="2020" name="Stud. Mycol.">
        <title>101 Dothideomycetes genomes: a test case for predicting lifestyles and emergence of pathogens.</title>
        <authorList>
            <person name="Haridas S."/>
            <person name="Albert R."/>
            <person name="Binder M."/>
            <person name="Bloem J."/>
            <person name="Labutti K."/>
            <person name="Salamov A."/>
            <person name="Andreopoulos B."/>
            <person name="Baker S."/>
            <person name="Barry K."/>
            <person name="Bills G."/>
            <person name="Bluhm B."/>
            <person name="Cannon C."/>
            <person name="Castanera R."/>
            <person name="Culley D."/>
            <person name="Daum C."/>
            <person name="Ezra D."/>
            <person name="Gonzalez J."/>
            <person name="Henrissat B."/>
            <person name="Kuo A."/>
            <person name="Liang C."/>
            <person name="Lipzen A."/>
            <person name="Lutzoni F."/>
            <person name="Magnuson J."/>
            <person name="Mondo S."/>
            <person name="Nolan M."/>
            <person name="Ohm R."/>
            <person name="Pangilinan J."/>
            <person name="Park H.-J."/>
            <person name="Ramirez L."/>
            <person name="Alfaro M."/>
            <person name="Sun H."/>
            <person name="Tritt A."/>
            <person name="Yoshinaga Y."/>
            <person name="Zwiers L.-H."/>
            <person name="Turgeon B."/>
            <person name="Goodwin S."/>
            <person name="Spatafora J."/>
            <person name="Crous P."/>
            <person name="Grigoriev I."/>
        </authorList>
    </citation>
    <scope>NUCLEOTIDE SEQUENCE</scope>
    <source>
        <strain evidence="1">ATCC 74209</strain>
    </source>
</reference>